<dbReference type="SUPFAM" id="SSF46894">
    <property type="entry name" value="C-terminal effector domain of the bipartite response regulators"/>
    <property type="match status" value="1"/>
</dbReference>
<dbReference type="AlphaFoldDB" id="A0A5B8S703"/>
<dbReference type="Proteomes" id="UP000321172">
    <property type="component" value="Chromosome"/>
</dbReference>
<dbReference type="Gene3D" id="1.10.10.10">
    <property type="entry name" value="Winged helix-like DNA-binding domain superfamily/Winged helix DNA-binding domain"/>
    <property type="match status" value="1"/>
</dbReference>
<proteinExistence type="predicted"/>
<keyword evidence="3" id="KW-1185">Reference proteome</keyword>
<dbReference type="InterPro" id="IPR036388">
    <property type="entry name" value="WH-like_DNA-bd_sf"/>
</dbReference>
<dbReference type="GO" id="GO:0003677">
    <property type="term" value="F:DNA binding"/>
    <property type="evidence" value="ECO:0007669"/>
    <property type="project" value="InterPro"/>
</dbReference>
<sequence length="370" mass="40343">MTFLSADQRELFLPLIDGIHDNPPWGAFMRNLVARTYARRAFLVVVLANAPADQAPTVLHVTAPRAANEPPLDMMRLDSLRLHPHSRMRPERVYSLDEMLDYDRPEQLAHQRAVLEEMGIRYGRWLRISARGAADAWLVLAREREDFTGSAVSTMSMIAPHLAAALRTFCALAAQRLQTALAEDSLARIGVGQVAFDVAGHVMAADREAERLLTFSAGSSTTVGRKLQLLPETGRQLEAHCAALASSPEGACAALLLDERRDLWMLLRKSDLTLDGPHAAPAVIGTLRLERYENSAAAIRTIAAVHGLSAREAALAHAITLGESIVEAGRCLGLTTETSRNYSKRIYAKTGTSGQADLVRKLLNGLAPFS</sequence>
<gene>
    <name evidence="2" type="ORF">FRF71_13060</name>
</gene>
<dbReference type="KEGG" id="ngf:FRF71_13060"/>
<dbReference type="InterPro" id="IPR000792">
    <property type="entry name" value="Tscrpt_reg_LuxR_C"/>
</dbReference>
<reference evidence="2 3" key="1">
    <citation type="journal article" date="2013" name="J. Microbiol. Biotechnol.">
        <title>Novosphingobium ginsenosidimutans sp. nov., with the ability to convert ginsenoside.</title>
        <authorList>
            <person name="Kim J.K."/>
            <person name="He D."/>
            <person name="Liu Q.M."/>
            <person name="Park H.Y."/>
            <person name="Jung M.S."/>
            <person name="Yoon M.H."/>
            <person name="Kim S.C."/>
            <person name="Im W.T."/>
        </authorList>
    </citation>
    <scope>NUCLEOTIDE SEQUENCE [LARGE SCALE GENOMIC DNA]</scope>
    <source>
        <strain evidence="2 3">FW-6</strain>
    </source>
</reference>
<evidence type="ECO:0000313" key="2">
    <source>
        <dbReference type="EMBL" id="QEA16984.1"/>
    </source>
</evidence>
<dbReference type="EMBL" id="CP042345">
    <property type="protein sequence ID" value="QEA16984.1"/>
    <property type="molecule type" value="Genomic_DNA"/>
</dbReference>
<dbReference type="OrthoDB" id="7855389at2"/>
<name>A0A5B8S703_9SPHN</name>
<dbReference type="SMART" id="SM00421">
    <property type="entry name" value="HTH_LUXR"/>
    <property type="match status" value="1"/>
</dbReference>
<evidence type="ECO:0000259" key="1">
    <source>
        <dbReference type="SMART" id="SM00421"/>
    </source>
</evidence>
<dbReference type="RefSeq" id="WP_147091063.1">
    <property type="nucleotide sequence ID" value="NZ_BAABJD010000002.1"/>
</dbReference>
<organism evidence="2 3">
    <name type="scientific">Novosphingobium ginsenosidimutans</name>
    <dbReference type="NCBI Taxonomy" id="1176536"/>
    <lineage>
        <taxon>Bacteria</taxon>
        <taxon>Pseudomonadati</taxon>
        <taxon>Pseudomonadota</taxon>
        <taxon>Alphaproteobacteria</taxon>
        <taxon>Sphingomonadales</taxon>
        <taxon>Sphingomonadaceae</taxon>
        <taxon>Novosphingobium</taxon>
    </lineage>
</organism>
<evidence type="ECO:0000313" key="3">
    <source>
        <dbReference type="Proteomes" id="UP000321172"/>
    </source>
</evidence>
<accession>A0A5B8S703</accession>
<dbReference type="InterPro" id="IPR016032">
    <property type="entry name" value="Sig_transdc_resp-reg_C-effctor"/>
</dbReference>
<feature type="domain" description="HTH luxR-type" evidence="1">
    <location>
        <begin position="305"/>
        <end position="362"/>
    </location>
</feature>
<dbReference type="GO" id="GO:0006355">
    <property type="term" value="P:regulation of DNA-templated transcription"/>
    <property type="evidence" value="ECO:0007669"/>
    <property type="project" value="InterPro"/>
</dbReference>
<protein>
    <submittedName>
        <fullName evidence="2">Helix-turn-helix transcriptional regulator</fullName>
    </submittedName>
</protein>